<evidence type="ECO:0000256" key="3">
    <source>
        <dbReference type="ARBA" id="ARBA00023002"/>
    </source>
</evidence>
<gene>
    <name evidence="4" type="ORF">T310_5505</name>
</gene>
<dbReference type="InterPro" id="IPR036291">
    <property type="entry name" value="NAD(P)-bd_dom_sf"/>
</dbReference>
<keyword evidence="5" id="KW-1185">Reference proteome</keyword>
<comment type="similarity">
    <text evidence="1">Belongs to the short-chain dehydrogenases/reductases (SDR) family.</text>
</comment>
<dbReference type="GO" id="GO:0016616">
    <property type="term" value="F:oxidoreductase activity, acting on the CH-OH group of donors, NAD or NADP as acceptor"/>
    <property type="evidence" value="ECO:0007669"/>
    <property type="project" value="TreeGrafter"/>
</dbReference>
<dbReference type="InterPro" id="IPR020904">
    <property type="entry name" value="Sc_DH/Rdtase_CS"/>
</dbReference>
<dbReference type="EMBL" id="LASV01000256">
    <property type="protein sequence ID" value="KKA20454.1"/>
    <property type="molecule type" value="Genomic_DNA"/>
</dbReference>
<proteinExistence type="inferred from homology"/>
<dbReference type="AlphaFoldDB" id="A0A0F4YQC3"/>
<dbReference type="Proteomes" id="UP000053958">
    <property type="component" value="Unassembled WGS sequence"/>
</dbReference>
<evidence type="ECO:0000313" key="5">
    <source>
        <dbReference type="Proteomes" id="UP000053958"/>
    </source>
</evidence>
<name>A0A0F4YQC3_RASE3</name>
<dbReference type="PROSITE" id="PS00061">
    <property type="entry name" value="ADH_SHORT"/>
    <property type="match status" value="1"/>
</dbReference>
<evidence type="ECO:0000313" key="4">
    <source>
        <dbReference type="EMBL" id="KKA20454.1"/>
    </source>
</evidence>
<dbReference type="PRINTS" id="PR00081">
    <property type="entry name" value="GDHRDH"/>
</dbReference>
<accession>A0A0F4YQC3</accession>
<dbReference type="STRING" id="1408163.A0A0F4YQC3"/>
<dbReference type="RefSeq" id="XP_013327066.1">
    <property type="nucleotide sequence ID" value="XM_013471612.1"/>
</dbReference>
<comment type="caution">
    <text evidence="4">The sequence shown here is derived from an EMBL/GenBank/DDBJ whole genome shotgun (WGS) entry which is preliminary data.</text>
</comment>
<dbReference type="PANTHER" id="PTHR42760:SF115">
    <property type="entry name" value="3-OXOACYL-[ACYL-CARRIER-PROTEIN] REDUCTASE FABG"/>
    <property type="match status" value="1"/>
</dbReference>
<dbReference type="FunFam" id="3.40.50.720:FF:000084">
    <property type="entry name" value="Short-chain dehydrogenase reductase"/>
    <property type="match status" value="1"/>
</dbReference>
<dbReference type="GeneID" id="25317849"/>
<reference evidence="4 5" key="1">
    <citation type="submission" date="2015-04" db="EMBL/GenBank/DDBJ databases">
        <authorList>
            <person name="Heijne W.H."/>
            <person name="Fedorova N.D."/>
            <person name="Nierman W.C."/>
            <person name="Vollebregt A.W."/>
            <person name="Zhao Z."/>
            <person name="Wu L."/>
            <person name="Kumar M."/>
            <person name="Stam H."/>
            <person name="van den Berg M.A."/>
            <person name="Pel H.J."/>
        </authorList>
    </citation>
    <scope>NUCLEOTIDE SEQUENCE [LARGE SCALE GENOMIC DNA]</scope>
    <source>
        <strain evidence="4 5">CBS 393.64</strain>
    </source>
</reference>
<protein>
    <submittedName>
        <fullName evidence="4">Dehydrogenase</fullName>
    </submittedName>
</protein>
<evidence type="ECO:0000256" key="2">
    <source>
        <dbReference type="ARBA" id="ARBA00022857"/>
    </source>
</evidence>
<organism evidence="4 5">
    <name type="scientific">Rasamsonia emersonii (strain ATCC 16479 / CBS 393.64 / IMI 116815)</name>
    <dbReference type="NCBI Taxonomy" id="1408163"/>
    <lineage>
        <taxon>Eukaryota</taxon>
        <taxon>Fungi</taxon>
        <taxon>Dikarya</taxon>
        <taxon>Ascomycota</taxon>
        <taxon>Pezizomycotina</taxon>
        <taxon>Eurotiomycetes</taxon>
        <taxon>Eurotiomycetidae</taxon>
        <taxon>Eurotiales</taxon>
        <taxon>Trichocomaceae</taxon>
        <taxon>Rasamsonia</taxon>
    </lineage>
</organism>
<sequence>MVLLSLAIEGHVQSKNHADIIQRNLLTEQFSLKGRTALVTGGARGCGLAFAEGLAEAGADVAIFDIIPPVPEFFDIEKKYGVKTAHYHSQESLREGFSKFSKDFNNALDICVPCAGINRHIPFLEFTYEEHQNLLSTNVMGAYFTAQLAAKQMIANGTKHGSIIMVASIASYMAVRSQLSSAYCASKGAVRAMVPAIAKELAPHGIRINSISPGYVRTEMTAGFPHLLESWKDEIMNGRVAEPDDIRGACVFLASDASSYMTGQDILVDGGVTKW</sequence>
<dbReference type="Pfam" id="PF13561">
    <property type="entry name" value="adh_short_C2"/>
    <property type="match status" value="1"/>
</dbReference>
<dbReference type="OrthoDB" id="5325318at2759"/>
<dbReference type="InterPro" id="IPR002347">
    <property type="entry name" value="SDR_fam"/>
</dbReference>
<keyword evidence="3" id="KW-0560">Oxidoreductase</keyword>
<dbReference type="PANTHER" id="PTHR42760">
    <property type="entry name" value="SHORT-CHAIN DEHYDROGENASES/REDUCTASES FAMILY MEMBER"/>
    <property type="match status" value="1"/>
</dbReference>
<dbReference type="PRINTS" id="PR00080">
    <property type="entry name" value="SDRFAMILY"/>
</dbReference>
<keyword evidence="2" id="KW-0521">NADP</keyword>
<dbReference type="SUPFAM" id="SSF51735">
    <property type="entry name" value="NAD(P)-binding Rossmann-fold domains"/>
    <property type="match status" value="1"/>
</dbReference>
<evidence type="ECO:0000256" key="1">
    <source>
        <dbReference type="ARBA" id="ARBA00006484"/>
    </source>
</evidence>
<dbReference type="Gene3D" id="3.40.50.720">
    <property type="entry name" value="NAD(P)-binding Rossmann-like Domain"/>
    <property type="match status" value="1"/>
</dbReference>